<dbReference type="Proteomes" id="UP000037977">
    <property type="component" value="Unassembled WGS sequence"/>
</dbReference>
<accession>A0A0N0UW81</accession>
<sequence length="352" mass="39818">MNTIFSVTQKQLYDFLLNVAPVRPVFIWGAPGIGKSAIVENFASELGLPCVSLLGSQLAPEDIIGVPQIKDGYSVFCPPKMIARNEPYCLFLDELNACSQEVQKAFYSLIHEQRIGEFILPEGTIVIGAGNRAQDSAIVKPMSSALINRMVHVQLRASHRDWLEWAYAHEIHPYVIEYIQMRPDHLWSEPPKTEEPFSTPRSWHMLSDCLYAYGKSLGETDIDILASSCLSPHTASQFKAFLKQIQSKYDLAKIINGELRWPDQPDERDLLYFMAQSLRAQLIKELPTEHTTLKANQRQLAFRAKDLIKDLSAISLEIAQMVVAEHKGEALPAWFMLEVIRDLPRLVAKKDG</sequence>
<dbReference type="GO" id="GO:0016887">
    <property type="term" value="F:ATP hydrolysis activity"/>
    <property type="evidence" value="ECO:0007669"/>
    <property type="project" value="InterPro"/>
</dbReference>
<evidence type="ECO:0000259" key="1">
    <source>
        <dbReference type="Pfam" id="PF07728"/>
    </source>
</evidence>
<protein>
    <submittedName>
        <fullName evidence="2">ATP-binding protein</fullName>
    </submittedName>
</protein>
<dbReference type="Gene3D" id="3.40.50.300">
    <property type="entry name" value="P-loop containing nucleotide triphosphate hydrolases"/>
    <property type="match status" value="1"/>
</dbReference>
<dbReference type="GO" id="GO:0005524">
    <property type="term" value="F:ATP binding"/>
    <property type="evidence" value="ECO:0007669"/>
    <property type="project" value="UniProtKB-KW"/>
</dbReference>
<keyword evidence="2" id="KW-0067">ATP-binding</keyword>
<keyword evidence="2" id="KW-0547">Nucleotide-binding</keyword>
<dbReference type="Pfam" id="PF07728">
    <property type="entry name" value="AAA_5"/>
    <property type="match status" value="1"/>
</dbReference>
<dbReference type="AlphaFoldDB" id="A0A0N0UW81"/>
<organism evidence="2 3">
    <name type="scientific">Lysinibacillus macroides</name>
    <dbReference type="NCBI Taxonomy" id="33935"/>
    <lineage>
        <taxon>Bacteria</taxon>
        <taxon>Bacillati</taxon>
        <taxon>Bacillota</taxon>
        <taxon>Bacilli</taxon>
        <taxon>Bacillales</taxon>
        <taxon>Bacillaceae</taxon>
        <taxon>Lysinibacillus</taxon>
    </lineage>
</organism>
<dbReference type="InterPro" id="IPR011704">
    <property type="entry name" value="ATPase_dyneun-rel_AAA"/>
</dbReference>
<dbReference type="PATRIC" id="fig|33935.3.peg.1944"/>
<reference evidence="2 3" key="1">
    <citation type="submission" date="2015-07" db="EMBL/GenBank/DDBJ databases">
        <title>Genome sequencing project for genomic taxonomy and phylogenomics of Bacillus-like bacteria.</title>
        <authorList>
            <person name="Liu B."/>
            <person name="Wang J."/>
            <person name="Zhu Y."/>
            <person name="Liu G."/>
            <person name="Chen Q."/>
            <person name="Chen Z."/>
            <person name="Che J."/>
            <person name="Ge C."/>
            <person name="Shi H."/>
            <person name="Pan Z."/>
            <person name="Liu X."/>
        </authorList>
    </citation>
    <scope>NUCLEOTIDE SEQUENCE [LARGE SCALE GENOMIC DNA]</scope>
    <source>
        <strain evidence="2 3">DSM 54</strain>
    </source>
</reference>
<dbReference type="EMBL" id="LGCI01000010">
    <property type="protein sequence ID" value="KOY80691.1"/>
    <property type="molecule type" value="Genomic_DNA"/>
</dbReference>
<dbReference type="CDD" id="cd00009">
    <property type="entry name" value="AAA"/>
    <property type="match status" value="1"/>
</dbReference>
<dbReference type="InterPro" id="IPR027417">
    <property type="entry name" value="P-loop_NTPase"/>
</dbReference>
<gene>
    <name evidence="2" type="ORF">ADM90_16005</name>
</gene>
<evidence type="ECO:0000313" key="3">
    <source>
        <dbReference type="Proteomes" id="UP000037977"/>
    </source>
</evidence>
<dbReference type="OrthoDB" id="9808317at2"/>
<name>A0A0N0UW81_9BACI</name>
<keyword evidence="3" id="KW-1185">Reference proteome</keyword>
<dbReference type="STRING" id="33935.ADM90_16005"/>
<dbReference type="SUPFAM" id="SSF52540">
    <property type="entry name" value="P-loop containing nucleoside triphosphate hydrolases"/>
    <property type="match status" value="1"/>
</dbReference>
<proteinExistence type="predicted"/>
<dbReference type="RefSeq" id="WP_053995934.1">
    <property type="nucleotide sequence ID" value="NZ_CP065643.1"/>
</dbReference>
<evidence type="ECO:0000313" key="2">
    <source>
        <dbReference type="EMBL" id="KOY80691.1"/>
    </source>
</evidence>
<comment type="caution">
    <text evidence="2">The sequence shown here is derived from an EMBL/GenBank/DDBJ whole genome shotgun (WGS) entry which is preliminary data.</text>
</comment>
<feature type="domain" description="ATPase dynein-related AAA" evidence="1">
    <location>
        <begin position="24"/>
        <end position="150"/>
    </location>
</feature>